<dbReference type="OrthoDB" id="8905589at2759"/>
<dbReference type="SUPFAM" id="SSF56672">
    <property type="entry name" value="DNA/RNA polymerases"/>
    <property type="match status" value="1"/>
</dbReference>
<dbReference type="EMBL" id="JAINUF010000009">
    <property type="protein sequence ID" value="KAJ8349814.1"/>
    <property type="molecule type" value="Genomic_DNA"/>
</dbReference>
<comment type="caution">
    <text evidence="2">The sequence shown here is derived from an EMBL/GenBank/DDBJ whole genome shotgun (WGS) entry which is preliminary data.</text>
</comment>
<accession>A0A9Q1F2I2</accession>
<protein>
    <submittedName>
        <fullName evidence="2">Uncharacterized protein</fullName>
    </submittedName>
</protein>
<keyword evidence="3" id="KW-1185">Reference proteome</keyword>
<gene>
    <name evidence="2" type="ORF">SKAU_G00249440</name>
</gene>
<evidence type="ECO:0000313" key="3">
    <source>
        <dbReference type="Proteomes" id="UP001152622"/>
    </source>
</evidence>
<feature type="compositionally biased region" description="Basic and acidic residues" evidence="1">
    <location>
        <begin position="163"/>
        <end position="180"/>
    </location>
</feature>
<name>A0A9Q1F2I2_SYNKA</name>
<dbReference type="InterPro" id="IPR043502">
    <property type="entry name" value="DNA/RNA_pol_sf"/>
</dbReference>
<dbReference type="Proteomes" id="UP001152622">
    <property type="component" value="Chromosome 9"/>
</dbReference>
<evidence type="ECO:0000313" key="2">
    <source>
        <dbReference type="EMBL" id="KAJ8349814.1"/>
    </source>
</evidence>
<reference evidence="2" key="1">
    <citation type="journal article" date="2023" name="Science">
        <title>Genome structures resolve the early diversification of teleost fishes.</title>
        <authorList>
            <person name="Parey E."/>
            <person name="Louis A."/>
            <person name="Montfort J."/>
            <person name="Bouchez O."/>
            <person name="Roques C."/>
            <person name="Iampietro C."/>
            <person name="Lluch J."/>
            <person name="Castinel A."/>
            <person name="Donnadieu C."/>
            <person name="Desvignes T."/>
            <person name="Floi Bucao C."/>
            <person name="Jouanno E."/>
            <person name="Wen M."/>
            <person name="Mejri S."/>
            <person name="Dirks R."/>
            <person name="Jansen H."/>
            <person name="Henkel C."/>
            <person name="Chen W.J."/>
            <person name="Zahm M."/>
            <person name="Cabau C."/>
            <person name="Klopp C."/>
            <person name="Thompson A.W."/>
            <person name="Robinson-Rechavi M."/>
            <person name="Braasch I."/>
            <person name="Lecointre G."/>
            <person name="Bobe J."/>
            <person name="Postlethwait J.H."/>
            <person name="Berthelot C."/>
            <person name="Roest Crollius H."/>
            <person name="Guiguen Y."/>
        </authorList>
    </citation>
    <scope>NUCLEOTIDE SEQUENCE</scope>
    <source>
        <strain evidence="2">WJC10195</strain>
    </source>
</reference>
<organism evidence="2 3">
    <name type="scientific">Synaphobranchus kaupii</name>
    <name type="common">Kaup's arrowtooth eel</name>
    <dbReference type="NCBI Taxonomy" id="118154"/>
    <lineage>
        <taxon>Eukaryota</taxon>
        <taxon>Metazoa</taxon>
        <taxon>Chordata</taxon>
        <taxon>Craniata</taxon>
        <taxon>Vertebrata</taxon>
        <taxon>Euteleostomi</taxon>
        <taxon>Actinopterygii</taxon>
        <taxon>Neopterygii</taxon>
        <taxon>Teleostei</taxon>
        <taxon>Anguilliformes</taxon>
        <taxon>Synaphobranchidae</taxon>
        <taxon>Synaphobranchus</taxon>
    </lineage>
</organism>
<dbReference type="AlphaFoldDB" id="A0A9Q1F2I2"/>
<sequence>MSGLKVKFQIGTRSFDWEVFVAPIHDPVLLGLDLLRAADVTIQTSGRVFLEDELLPAKIVGGDGSDYSMARVFLEKDVTLPPECECQVYREVDNPKPGVSAVLEPLSISEAVASGSVVTTMERRVPVRLCNLSRIKAALQKGACLGLLIETYPEDLSSPSDSEEPHVDCSPVEHPESTRQPEIRRVTTATDLPKHLQVLFAASSEALRDAQQHQLIDLLLTYKSLFAMTDTDLGYLSAVTYKIDTGTARPARQPVRRTPLGFQGEEEKHLKAMLKAGVVTSSSLEWASPIILVQVASLLPFLTPGHPPKVFASLGVQMHSHLPAAIPEQALHWWCPDPAAESTLGDGPSACWTFLGALKPSSQKLNLSP</sequence>
<feature type="region of interest" description="Disordered" evidence="1">
    <location>
        <begin position="155"/>
        <end position="180"/>
    </location>
</feature>
<evidence type="ECO:0000256" key="1">
    <source>
        <dbReference type="SAM" id="MobiDB-lite"/>
    </source>
</evidence>
<proteinExistence type="predicted"/>